<dbReference type="OrthoDB" id="9800630at2"/>
<protein>
    <submittedName>
        <fullName evidence="3">Thioredoxin family protein</fullName>
    </submittedName>
</protein>
<dbReference type="Proteomes" id="UP000254337">
    <property type="component" value="Chromosome"/>
</dbReference>
<feature type="compositionally biased region" description="Basic and acidic residues" evidence="1">
    <location>
        <begin position="1"/>
        <end position="15"/>
    </location>
</feature>
<dbReference type="SUPFAM" id="SSF52833">
    <property type="entry name" value="Thioredoxin-like"/>
    <property type="match status" value="1"/>
</dbReference>
<feature type="domain" description="Thioredoxin-like fold" evidence="2">
    <location>
        <begin position="34"/>
        <end position="107"/>
    </location>
</feature>
<dbReference type="NCBIfam" id="TIGR00412">
    <property type="entry name" value="redox_disulf_2"/>
    <property type="match status" value="1"/>
</dbReference>
<dbReference type="Gene3D" id="3.40.30.10">
    <property type="entry name" value="Glutaredoxin"/>
    <property type="match status" value="1"/>
</dbReference>
<dbReference type="InterPro" id="IPR036249">
    <property type="entry name" value="Thioredoxin-like_sf"/>
</dbReference>
<dbReference type="InterPro" id="IPR012336">
    <property type="entry name" value="Thioredoxin-like_fold"/>
</dbReference>
<gene>
    <name evidence="3" type="ORF">DKB62_06960</name>
</gene>
<evidence type="ECO:0000313" key="3">
    <source>
        <dbReference type="EMBL" id="AXL21318.1"/>
    </source>
</evidence>
<reference evidence="3 4" key="1">
    <citation type="submission" date="2018-05" db="EMBL/GenBank/DDBJ databases">
        <title>Complete genome sequence of Megasphaera sp. AJH120T, isolated from the ceca of a chicken.</title>
        <authorList>
            <person name="Maki J."/>
            <person name="Looft T."/>
        </authorList>
    </citation>
    <scope>NUCLEOTIDE SEQUENCE [LARGE SCALE GENOMIC DNA]</scope>
    <source>
        <strain evidence="3 4">AJH120</strain>
    </source>
</reference>
<dbReference type="PANTHER" id="PTHR36450">
    <property type="entry name" value="THIOREDOXIN"/>
    <property type="match status" value="1"/>
</dbReference>
<evidence type="ECO:0000259" key="2">
    <source>
        <dbReference type="Pfam" id="PF13192"/>
    </source>
</evidence>
<dbReference type="InterPro" id="IPR005243">
    <property type="entry name" value="THIRX-like_proc"/>
</dbReference>
<accession>A0A346AZM5</accession>
<dbReference type="Pfam" id="PF13192">
    <property type="entry name" value="Thioredoxin_3"/>
    <property type="match status" value="1"/>
</dbReference>
<proteinExistence type="predicted"/>
<dbReference type="KEGG" id="meg:DKB62_06960"/>
<keyword evidence="4" id="KW-1185">Reference proteome</keyword>
<dbReference type="AlphaFoldDB" id="A0A346AZM5"/>
<organism evidence="3 4">
    <name type="scientific">Megasphaera stantonii</name>
    <dbReference type="NCBI Taxonomy" id="2144175"/>
    <lineage>
        <taxon>Bacteria</taxon>
        <taxon>Bacillati</taxon>
        <taxon>Bacillota</taxon>
        <taxon>Negativicutes</taxon>
        <taxon>Veillonellales</taxon>
        <taxon>Veillonellaceae</taxon>
        <taxon>Megasphaera</taxon>
    </lineage>
</organism>
<sequence>MNLFNKKKETSKNDGSEASCLPKIGGQGTGGSVRIKILGSGCAKCHALEKSVRAALEELHLEAAIDDVTDFSQIAAYGVMTTPALVVDNVVVSYGKVLKTEEAKGLIAAARKKSE</sequence>
<dbReference type="RefSeq" id="WP_087478425.1">
    <property type="nucleotide sequence ID" value="NZ_CALYAU010000019.1"/>
</dbReference>
<dbReference type="EMBL" id="CP029462">
    <property type="protein sequence ID" value="AXL21318.1"/>
    <property type="molecule type" value="Genomic_DNA"/>
</dbReference>
<name>A0A346AZM5_9FIRM</name>
<evidence type="ECO:0000313" key="4">
    <source>
        <dbReference type="Proteomes" id="UP000254337"/>
    </source>
</evidence>
<feature type="region of interest" description="Disordered" evidence="1">
    <location>
        <begin position="1"/>
        <end position="21"/>
    </location>
</feature>
<evidence type="ECO:0000256" key="1">
    <source>
        <dbReference type="SAM" id="MobiDB-lite"/>
    </source>
</evidence>
<dbReference type="PANTHER" id="PTHR36450:SF1">
    <property type="entry name" value="THIOREDOXIN"/>
    <property type="match status" value="1"/>
</dbReference>